<dbReference type="PaxDb" id="39947-A0A0P0WAS8"/>
<reference evidence="3" key="1">
    <citation type="journal article" date="2005" name="Nature">
        <title>The map-based sequence of the rice genome.</title>
        <authorList>
            <consortium name="International rice genome sequencing project (IRGSP)"/>
            <person name="Matsumoto T."/>
            <person name="Wu J."/>
            <person name="Kanamori H."/>
            <person name="Katayose Y."/>
            <person name="Fujisawa M."/>
            <person name="Namiki N."/>
            <person name="Mizuno H."/>
            <person name="Yamamoto K."/>
            <person name="Antonio B.A."/>
            <person name="Baba T."/>
            <person name="Sakata K."/>
            <person name="Nagamura Y."/>
            <person name="Aoki H."/>
            <person name="Arikawa K."/>
            <person name="Arita K."/>
            <person name="Bito T."/>
            <person name="Chiden Y."/>
            <person name="Fujitsuka N."/>
            <person name="Fukunaka R."/>
            <person name="Hamada M."/>
            <person name="Harada C."/>
            <person name="Hayashi A."/>
            <person name="Hijishita S."/>
            <person name="Honda M."/>
            <person name="Hosokawa S."/>
            <person name="Ichikawa Y."/>
            <person name="Idonuma A."/>
            <person name="Iijima M."/>
            <person name="Ikeda M."/>
            <person name="Ikeno M."/>
            <person name="Ito K."/>
            <person name="Ito S."/>
            <person name="Ito T."/>
            <person name="Ito Y."/>
            <person name="Ito Y."/>
            <person name="Iwabuchi A."/>
            <person name="Kamiya K."/>
            <person name="Karasawa W."/>
            <person name="Kurita K."/>
            <person name="Katagiri S."/>
            <person name="Kikuta A."/>
            <person name="Kobayashi H."/>
            <person name="Kobayashi N."/>
            <person name="Machita K."/>
            <person name="Maehara T."/>
            <person name="Masukawa M."/>
            <person name="Mizubayashi T."/>
            <person name="Mukai Y."/>
            <person name="Nagasaki H."/>
            <person name="Nagata Y."/>
            <person name="Naito S."/>
            <person name="Nakashima M."/>
            <person name="Nakama Y."/>
            <person name="Nakamichi Y."/>
            <person name="Nakamura M."/>
            <person name="Meguro A."/>
            <person name="Negishi M."/>
            <person name="Ohta I."/>
            <person name="Ohta T."/>
            <person name="Okamoto M."/>
            <person name="Ono N."/>
            <person name="Saji S."/>
            <person name="Sakaguchi M."/>
            <person name="Sakai K."/>
            <person name="Shibata M."/>
            <person name="Shimokawa T."/>
            <person name="Song J."/>
            <person name="Takazaki Y."/>
            <person name="Terasawa K."/>
            <person name="Tsugane M."/>
            <person name="Tsuji K."/>
            <person name="Ueda S."/>
            <person name="Waki K."/>
            <person name="Yamagata H."/>
            <person name="Yamamoto M."/>
            <person name="Yamamoto S."/>
            <person name="Yamane H."/>
            <person name="Yoshiki S."/>
            <person name="Yoshihara R."/>
            <person name="Yukawa K."/>
            <person name="Zhong H."/>
            <person name="Yano M."/>
            <person name="Yuan Q."/>
            <person name="Ouyang S."/>
            <person name="Liu J."/>
            <person name="Jones K.M."/>
            <person name="Gansberger K."/>
            <person name="Moffat K."/>
            <person name="Hill J."/>
            <person name="Bera J."/>
            <person name="Fadrosh D."/>
            <person name="Jin S."/>
            <person name="Johri S."/>
            <person name="Kim M."/>
            <person name="Overton L."/>
            <person name="Reardon M."/>
            <person name="Tsitrin T."/>
            <person name="Vuong H."/>
            <person name="Weaver B."/>
            <person name="Ciecko A."/>
            <person name="Tallon L."/>
            <person name="Jackson J."/>
            <person name="Pai G."/>
            <person name="Aken S.V."/>
            <person name="Utterback T."/>
            <person name="Reidmuller S."/>
            <person name="Feldblyum T."/>
            <person name="Hsiao J."/>
            <person name="Zismann V."/>
            <person name="Iobst S."/>
            <person name="de Vazeille A.R."/>
            <person name="Buell C.R."/>
            <person name="Ying K."/>
            <person name="Li Y."/>
            <person name="Lu T."/>
            <person name="Huang Y."/>
            <person name="Zhao Q."/>
            <person name="Feng Q."/>
            <person name="Zhang L."/>
            <person name="Zhu J."/>
            <person name="Weng Q."/>
            <person name="Mu J."/>
            <person name="Lu Y."/>
            <person name="Fan D."/>
            <person name="Liu Y."/>
            <person name="Guan J."/>
            <person name="Zhang Y."/>
            <person name="Yu S."/>
            <person name="Liu X."/>
            <person name="Zhang Y."/>
            <person name="Hong G."/>
            <person name="Han B."/>
            <person name="Choisne N."/>
            <person name="Demange N."/>
            <person name="Orjeda G."/>
            <person name="Samain S."/>
            <person name="Cattolico L."/>
            <person name="Pelletier E."/>
            <person name="Couloux A."/>
            <person name="Segurens B."/>
            <person name="Wincker P."/>
            <person name="D'Hont A."/>
            <person name="Scarpelli C."/>
            <person name="Weissenbach J."/>
            <person name="Salanoubat M."/>
            <person name="Quetier F."/>
            <person name="Yu Y."/>
            <person name="Kim H.R."/>
            <person name="Rambo T."/>
            <person name="Currie J."/>
            <person name="Collura K."/>
            <person name="Luo M."/>
            <person name="Yang T."/>
            <person name="Ammiraju J.S.S."/>
            <person name="Engler F."/>
            <person name="Soderlund C."/>
            <person name="Wing R.A."/>
            <person name="Palmer L.E."/>
            <person name="de la Bastide M."/>
            <person name="Spiegel L."/>
            <person name="Nascimento L."/>
            <person name="Zutavern T."/>
            <person name="O'Shaughnessy A."/>
            <person name="Dike S."/>
            <person name="Dedhia N."/>
            <person name="Preston R."/>
            <person name="Balija V."/>
            <person name="McCombie W.R."/>
            <person name="Chow T."/>
            <person name="Chen H."/>
            <person name="Chung M."/>
            <person name="Chen C."/>
            <person name="Shaw J."/>
            <person name="Wu H."/>
            <person name="Hsiao K."/>
            <person name="Chao Y."/>
            <person name="Chu M."/>
            <person name="Cheng C."/>
            <person name="Hour A."/>
            <person name="Lee P."/>
            <person name="Lin S."/>
            <person name="Lin Y."/>
            <person name="Liou J."/>
            <person name="Liu S."/>
            <person name="Hsing Y."/>
            <person name="Raghuvanshi S."/>
            <person name="Mohanty A."/>
            <person name="Bharti A.K."/>
            <person name="Gaur A."/>
            <person name="Gupta V."/>
            <person name="Kumar D."/>
            <person name="Ravi V."/>
            <person name="Vij S."/>
            <person name="Kapur A."/>
            <person name="Khurana P."/>
            <person name="Khurana P."/>
            <person name="Khurana J.P."/>
            <person name="Tyagi A.K."/>
            <person name="Gaikwad K."/>
            <person name="Singh A."/>
            <person name="Dalal V."/>
            <person name="Srivastava S."/>
            <person name="Dixit A."/>
            <person name="Pal A.K."/>
            <person name="Ghazi I.A."/>
            <person name="Yadav M."/>
            <person name="Pandit A."/>
            <person name="Bhargava A."/>
            <person name="Sureshbabu K."/>
            <person name="Batra K."/>
            <person name="Sharma T.R."/>
            <person name="Mohapatra T."/>
            <person name="Singh N.K."/>
            <person name="Messing J."/>
            <person name="Nelson A.B."/>
            <person name="Fuks G."/>
            <person name="Kavchok S."/>
            <person name="Keizer G."/>
            <person name="Linton E."/>
            <person name="Llaca V."/>
            <person name="Song R."/>
            <person name="Tanyolac B."/>
            <person name="Young S."/>
            <person name="Ho-Il K."/>
            <person name="Hahn J.H."/>
            <person name="Sangsakoo G."/>
            <person name="Vanavichit A."/>
            <person name="de Mattos Luiz.A.T."/>
            <person name="Zimmer P.D."/>
            <person name="Malone G."/>
            <person name="Dellagostin O."/>
            <person name="de Oliveira A.C."/>
            <person name="Bevan M."/>
            <person name="Bancroft I."/>
            <person name="Minx P."/>
            <person name="Cordum H."/>
            <person name="Wilson R."/>
            <person name="Cheng Z."/>
            <person name="Jin W."/>
            <person name="Jiang J."/>
            <person name="Leong S.A."/>
            <person name="Iwama H."/>
            <person name="Gojobori T."/>
            <person name="Itoh T."/>
            <person name="Niimura Y."/>
            <person name="Fujii Y."/>
            <person name="Habara T."/>
            <person name="Sakai H."/>
            <person name="Sato Y."/>
            <person name="Wilson G."/>
            <person name="Kumar K."/>
            <person name="McCouch S."/>
            <person name="Juretic N."/>
            <person name="Hoen D."/>
            <person name="Wright S."/>
            <person name="Bruskiewich R."/>
            <person name="Bureau T."/>
            <person name="Miyao A."/>
            <person name="Hirochika H."/>
            <person name="Nishikawa T."/>
            <person name="Kadowaki K."/>
            <person name="Sugiura M."/>
            <person name="Burr B."/>
            <person name="Sasaki T."/>
        </authorList>
    </citation>
    <scope>NUCLEOTIDE SEQUENCE [LARGE SCALE GENOMIC DNA]</scope>
    <source>
        <strain evidence="3">cv. Nipponbare</strain>
    </source>
</reference>
<protein>
    <submittedName>
        <fullName evidence="2">Os04g0435325 protein</fullName>
    </submittedName>
</protein>
<accession>A0A0P0WAS8</accession>
<keyword evidence="1" id="KW-0812">Transmembrane</keyword>
<reference evidence="2 3" key="3">
    <citation type="journal article" date="2013" name="Rice">
        <title>Improvement of the Oryza sativa Nipponbare reference genome using next generation sequence and optical map data.</title>
        <authorList>
            <person name="Kawahara Y."/>
            <person name="de la Bastide M."/>
            <person name="Hamilton J.P."/>
            <person name="Kanamori H."/>
            <person name="McCombie W.R."/>
            <person name="Ouyang S."/>
            <person name="Schwartz D.C."/>
            <person name="Tanaka T."/>
            <person name="Wu J."/>
            <person name="Zhou S."/>
            <person name="Childs K.L."/>
            <person name="Davidson R.M."/>
            <person name="Lin H."/>
            <person name="Quesada-Ocampo L."/>
            <person name="Vaillancourt B."/>
            <person name="Sakai H."/>
            <person name="Lee S.S."/>
            <person name="Kim J."/>
            <person name="Numa H."/>
            <person name="Itoh T."/>
            <person name="Buell C.R."/>
            <person name="Matsumoto T."/>
        </authorList>
    </citation>
    <scope>NUCLEOTIDE SEQUENCE [LARGE SCALE GENOMIC DNA]</scope>
    <source>
        <strain evidence="3">cv. Nipponbare</strain>
    </source>
</reference>
<gene>
    <name evidence="2" type="ordered locus">Os04g0435325</name>
    <name evidence="2" type="ORF">OSNPB_040435325</name>
</gene>
<dbReference type="AlphaFoldDB" id="A0A0P0WAS8"/>
<dbReference type="Proteomes" id="UP000059680">
    <property type="component" value="Chromosome 4"/>
</dbReference>
<organism evidence="2 3">
    <name type="scientific">Oryza sativa subsp. japonica</name>
    <name type="common">Rice</name>
    <dbReference type="NCBI Taxonomy" id="39947"/>
    <lineage>
        <taxon>Eukaryota</taxon>
        <taxon>Viridiplantae</taxon>
        <taxon>Streptophyta</taxon>
        <taxon>Embryophyta</taxon>
        <taxon>Tracheophyta</taxon>
        <taxon>Spermatophyta</taxon>
        <taxon>Magnoliopsida</taxon>
        <taxon>Liliopsida</taxon>
        <taxon>Poales</taxon>
        <taxon>Poaceae</taxon>
        <taxon>BOP clade</taxon>
        <taxon>Oryzoideae</taxon>
        <taxon>Oryzeae</taxon>
        <taxon>Oryzinae</taxon>
        <taxon>Oryza</taxon>
        <taxon>Oryza sativa</taxon>
    </lineage>
</organism>
<keyword evidence="3" id="KW-1185">Reference proteome</keyword>
<proteinExistence type="predicted"/>
<dbReference type="EMBL" id="AP014960">
    <property type="protein sequence ID" value="BAS89300.1"/>
    <property type="molecule type" value="Genomic_DNA"/>
</dbReference>
<reference evidence="2 3" key="2">
    <citation type="journal article" date="2013" name="Plant Cell Physiol.">
        <title>Rice Annotation Project Database (RAP-DB): an integrative and interactive database for rice genomics.</title>
        <authorList>
            <person name="Sakai H."/>
            <person name="Lee S.S."/>
            <person name="Tanaka T."/>
            <person name="Numa H."/>
            <person name="Kim J."/>
            <person name="Kawahara Y."/>
            <person name="Wakimoto H."/>
            <person name="Yang C.C."/>
            <person name="Iwamoto M."/>
            <person name="Abe T."/>
            <person name="Yamada Y."/>
            <person name="Muto A."/>
            <person name="Inokuchi H."/>
            <person name="Ikemura T."/>
            <person name="Matsumoto T."/>
            <person name="Sasaki T."/>
            <person name="Itoh T."/>
        </authorList>
    </citation>
    <scope>NUCLEOTIDE SEQUENCE [LARGE SCALE GENOMIC DNA]</scope>
    <source>
        <strain evidence="3">cv. Nipponbare</strain>
    </source>
</reference>
<feature type="transmembrane region" description="Helical" evidence="1">
    <location>
        <begin position="43"/>
        <end position="65"/>
    </location>
</feature>
<feature type="non-terminal residue" evidence="2">
    <location>
        <position position="1"/>
    </location>
</feature>
<dbReference type="InParanoid" id="A0A0P0WAS8"/>
<evidence type="ECO:0000256" key="1">
    <source>
        <dbReference type="SAM" id="Phobius"/>
    </source>
</evidence>
<dbReference type="Gramene" id="Os04t0435325-00">
    <property type="protein sequence ID" value="Os04t0435325-00"/>
    <property type="gene ID" value="Os04g0435325"/>
</dbReference>
<sequence>VLKLQDLVIGRVSQGRGRTRGFNSSGNGNMEESMSSKFPPKEILLCVFLMPPIPIVLGCSFPFLLGLHICLSRKKASISGDGT</sequence>
<keyword evidence="1" id="KW-1133">Transmembrane helix</keyword>
<evidence type="ECO:0000313" key="2">
    <source>
        <dbReference type="EMBL" id="BAS89300.1"/>
    </source>
</evidence>
<keyword evidence="1" id="KW-0472">Membrane</keyword>
<evidence type="ECO:0000313" key="3">
    <source>
        <dbReference type="Proteomes" id="UP000059680"/>
    </source>
</evidence>
<name>A0A0P0WAS8_ORYSJ</name>